<sequence>LLGPQDLVTDSVPPSEKVVDGPAPLEILRLVPETPLVLQGGVLLPDGDGGLPPDQMAFHENPIEEAMEVGIKSGHKRKPERVRTRTKKVHKSITESAVDSLSLDNSSSGSDSTGIVSDTQREIATPNAKDNISEDISDTEIPPTPRVPLSVTCGPASIVPGDKYAEDRFSYKNTGISPWLHKLTLTYMENSDGPENTVSDMKTFLQLVSDVFEDMNSRLQKFESLSARLDKLEAAQAKPLFTQVVSTPLFSVGAQGSGPPPKEVVTAKRNRRKPKTGGSSLGLEPAVVPSVMAPLAPIVLAPTGNRVPQTSHQEAPVRVISRVTLKPRPESPTVLVQPLGTSVDSSKALRSLLGGHIRPQQLGLRVMSCLPAAECGSMVTLQTNDMANLLETHINGHPELNGVCRARVPRRPHPRILIYDVPSLPGDRVEQENCFLEKLRVSNSFPE</sequence>
<dbReference type="AlphaFoldDB" id="A0A4Y2HIQ1"/>
<comment type="caution">
    <text evidence="2">The sequence shown here is derived from an EMBL/GenBank/DDBJ whole genome shotgun (WGS) entry which is preliminary data.</text>
</comment>
<evidence type="ECO:0000256" key="1">
    <source>
        <dbReference type="SAM" id="MobiDB-lite"/>
    </source>
</evidence>
<name>A0A4Y2HIQ1_ARAVE</name>
<dbReference type="Proteomes" id="UP000499080">
    <property type="component" value="Unassembled WGS sequence"/>
</dbReference>
<feature type="compositionally biased region" description="Basic residues" evidence="1">
    <location>
        <begin position="73"/>
        <end position="91"/>
    </location>
</feature>
<evidence type="ECO:0000313" key="3">
    <source>
        <dbReference type="Proteomes" id="UP000499080"/>
    </source>
</evidence>
<accession>A0A4Y2HIQ1</accession>
<organism evidence="2 3">
    <name type="scientific">Araneus ventricosus</name>
    <name type="common">Orbweaver spider</name>
    <name type="synonym">Epeira ventricosa</name>
    <dbReference type="NCBI Taxonomy" id="182803"/>
    <lineage>
        <taxon>Eukaryota</taxon>
        <taxon>Metazoa</taxon>
        <taxon>Ecdysozoa</taxon>
        <taxon>Arthropoda</taxon>
        <taxon>Chelicerata</taxon>
        <taxon>Arachnida</taxon>
        <taxon>Araneae</taxon>
        <taxon>Araneomorphae</taxon>
        <taxon>Entelegynae</taxon>
        <taxon>Araneoidea</taxon>
        <taxon>Araneidae</taxon>
        <taxon>Araneus</taxon>
    </lineage>
</organism>
<protein>
    <submittedName>
        <fullName evidence="2">Uncharacterized protein</fullName>
    </submittedName>
</protein>
<feature type="region of interest" description="Disordered" evidence="1">
    <location>
        <begin position="252"/>
        <end position="283"/>
    </location>
</feature>
<proteinExistence type="predicted"/>
<feature type="non-terminal residue" evidence="2">
    <location>
        <position position="1"/>
    </location>
</feature>
<reference evidence="2 3" key="1">
    <citation type="journal article" date="2019" name="Sci. Rep.">
        <title>Orb-weaving spider Araneus ventricosus genome elucidates the spidroin gene catalogue.</title>
        <authorList>
            <person name="Kono N."/>
            <person name="Nakamura H."/>
            <person name="Ohtoshi R."/>
            <person name="Moran D.A.P."/>
            <person name="Shinohara A."/>
            <person name="Yoshida Y."/>
            <person name="Fujiwara M."/>
            <person name="Mori M."/>
            <person name="Tomita M."/>
            <person name="Arakawa K."/>
        </authorList>
    </citation>
    <scope>NUCLEOTIDE SEQUENCE [LARGE SCALE GENOMIC DNA]</scope>
</reference>
<evidence type="ECO:0000313" key="2">
    <source>
        <dbReference type="EMBL" id="GBM65128.1"/>
    </source>
</evidence>
<dbReference type="OrthoDB" id="10022108at2759"/>
<feature type="non-terminal residue" evidence="2">
    <location>
        <position position="447"/>
    </location>
</feature>
<feature type="region of interest" description="Disordered" evidence="1">
    <location>
        <begin position="72"/>
        <end position="115"/>
    </location>
</feature>
<dbReference type="EMBL" id="BGPR01258798">
    <property type="protein sequence ID" value="GBM65128.1"/>
    <property type="molecule type" value="Genomic_DNA"/>
</dbReference>
<keyword evidence="3" id="KW-1185">Reference proteome</keyword>
<gene>
    <name evidence="2" type="ORF">AVEN_67231_1</name>
</gene>
<feature type="compositionally biased region" description="Low complexity" evidence="1">
    <location>
        <begin position="96"/>
        <end position="115"/>
    </location>
</feature>